<dbReference type="Proteomes" id="UP000015105">
    <property type="component" value="Chromosome 7D"/>
</dbReference>
<accession>A0A453QYL8</accession>
<dbReference type="EnsemblPlants" id="AET7Gv20374200.1">
    <property type="protein sequence ID" value="AET7Gv20374200.1"/>
    <property type="gene ID" value="AET7Gv20374200"/>
</dbReference>
<reference evidence="2" key="1">
    <citation type="journal article" date="2014" name="Science">
        <title>Ancient hybridizations among the ancestral genomes of bread wheat.</title>
        <authorList>
            <consortium name="International Wheat Genome Sequencing Consortium,"/>
            <person name="Marcussen T."/>
            <person name="Sandve S.R."/>
            <person name="Heier L."/>
            <person name="Spannagl M."/>
            <person name="Pfeifer M."/>
            <person name="Jakobsen K.S."/>
            <person name="Wulff B.B."/>
            <person name="Steuernagel B."/>
            <person name="Mayer K.F."/>
            <person name="Olsen O.A."/>
        </authorList>
    </citation>
    <scope>NUCLEOTIDE SEQUENCE [LARGE SCALE GENOMIC DNA]</scope>
    <source>
        <strain evidence="2">cv. AL8/78</strain>
    </source>
</reference>
<reference evidence="1" key="5">
    <citation type="journal article" date="2021" name="G3 (Bethesda)">
        <title>Aegilops tauschii genome assembly Aet v5.0 features greater sequence contiguity and improved annotation.</title>
        <authorList>
            <person name="Wang L."/>
            <person name="Zhu T."/>
            <person name="Rodriguez J.C."/>
            <person name="Deal K.R."/>
            <person name="Dubcovsky J."/>
            <person name="McGuire P.E."/>
            <person name="Lux T."/>
            <person name="Spannagl M."/>
            <person name="Mayer K.F.X."/>
            <person name="Baldrich P."/>
            <person name="Meyers B.C."/>
            <person name="Huo N."/>
            <person name="Gu Y.Q."/>
            <person name="Zhou H."/>
            <person name="Devos K.M."/>
            <person name="Bennetzen J.L."/>
            <person name="Unver T."/>
            <person name="Budak H."/>
            <person name="Gulick P.J."/>
            <person name="Galiba G."/>
            <person name="Kalapos B."/>
            <person name="Nelson D.R."/>
            <person name="Li P."/>
            <person name="You F.M."/>
            <person name="Luo M.C."/>
            <person name="Dvorak J."/>
        </authorList>
    </citation>
    <scope>NUCLEOTIDE SEQUENCE [LARGE SCALE GENOMIC DNA]</scope>
    <source>
        <strain evidence="1">cv. AL8/78</strain>
    </source>
</reference>
<reference evidence="1" key="3">
    <citation type="journal article" date="2017" name="Nature">
        <title>Genome sequence of the progenitor of the wheat D genome Aegilops tauschii.</title>
        <authorList>
            <person name="Luo M.C."/>
            <person name="Gu Y.Q."/>
            <person name="Puiu D."/>
            <person name="Wang H."/>
            <person name="Twardziok S.O."/>
            <person name="Deal K.R."/>
            <person name="Huo N."/>
            <person name="Zhu T."/>
            <person name="Wang L."/>
            <person name="Wang Y."/>
            <person name="McGuire P.E."/>
            <person name="Liu S."/>
            <person name="Long H."/>
            <person name="Ramasamy R.K."/>
            <person name="Rodriguez J.C."/>
            <person name="Van S.L."/>
            <person name="Yuan L."/>
            <person name="Wang Z."/>
            <person name="Xia Z."/>
            <person name="Xiao L."/>
            <person name="Anderson O.D."/>
            <person name="Ouyang S."/>
            <person name="Liang Y."/>
            <person name="Zimin A.V."/>
            <person name="Pertea G."/>
            <person name="Qi P."/>
            <person name="Bennetzen J.L."/>
            <person name="Dai X."/>
            <person name="Dawson M.W."/>
            <person name="Muller H.G."/>
            <person name="Kugler K."/>
            <person name="Rivarola-Duarte L."/>
            <person name="Spannagl M."/>
            <person name="Mayer K.F.X."/>
            <person name="Lu F.H."/>
            <person name="Bevan M.W."/>
            <person name="Leroy P."/>
            <person name="Li P."/>
            <person name="You F.M."/>
            <person name="Sun Q."/>
            <person name="Liu Z."/>
            <person name="Lyons E."/>
            <person name="Wicker T."/>
            <person name="Salzberg S.L."/>
            <person name="Devos K.M."/>
            <person name="Dvorak J."/>
        </authorList>
    </citation>
    <scope>NUCLEOTIDE SEQUENCE [LARGE SCALE GENOMIC DNA]</scope>
    <source>
        <strain evidence="1">cv. AL8/78</strain>
    </source>
</reference>
<keyword evidence="2" id="KW-1185">Reference proteome</keyword>
<dbReference type="AlphaFoldDB" id="A0A453QYL8"/>
<dbReference type="Gramene" id="AET7Gv20374200.1">
    <property type="protein sequence ID" value="AET7Gv20374200.1"/>
    <property type="gene ID" value="AET7Gv20374200"/>
</dbReference>
<evidence type="ECO:0000313" key="1">
    <source>
        <dbReference type="EnsemblPlants" id="AET7Gv20374200.1"/>
    </source>
</evidence>
<evidence type="ECO:0000313" key="2">
    <source>
        <dbReference type="Proteomes" id="UP000015105"/>
    </source>
</evidence>
<organism evidence="1 2">
    <name type="scientific">Aegilops tauschii subsp. strangulata</name>
    <name type="common">Goatgrass</name>
    <dbReference type="NCBI Taxonomy" id="200361"/>
    <lineage>
        <taxon>Eukaryota</taxon>
        <taxon>Viridiplantae</taxon>
        <taxon>Streptophyta</taxon>
        <taxon>Embryophyta</taxon>
        <taxon>Tracheophyta</taxon>
        <taxon>Spermatophyta</taxon>
        <taxon>Magnoliopsida</taxon>
        <taxon>Liliopsida</taxon>
        <taxon>Poales</taxon>
        <taxon>Poaceae</taxon>
        <taxon>BOP clade</taxon>
        <taxon>Pooideae</taxon>
        <taxon>Triticodae</taxon>
        <taxon>Triticeae</taxon>
        <taxon>Triticinae</taxon>
        <taxon>Aegilops</taxon>
    </lineage>
</organism>
<proteinExistence type="predicted"/>
<reference evidence="1" key="4">
    <citation type="submission" date="2019-03" db="UniProtKB">
        <authorList>
            <consortium name="EnsemblPlants"/>
        </authorList>
    </citation>
    <scope>IDENTIFICATION</scope>
</reference>
<sequence length="216" mass="22924">MGPTNMGTRDARLISSCELEGEDVEADGVEVVSGAAEHADDAAVVEHGQAVVRAVHRVPERAVGGLVGHKLDRGDAELDLLELERPHRPVDLGYVLRRPQGDRVRVFLFASGAAPGPGGVQLLVLVPVGEADGVEDLAPADGDALQPLRRHRDVVGDPVIAAPRPQLHHRARALALALHAHTKQPAAMSPVKIDSTAWTFSLSLNGRNTAWRSAHA</sequence>
<reference evidence="2" key="2">
    <citation type="journal article" date="2017" name="Nat. Plants">
        <title>The Aegilops tauschii genome reveals multiple impacts of transposons.</title>
        <authorList>
            <person name="Zhao G."/>
            <person name="Zou C."/>
            <person name="Li K."/>
            <person name="Wang K."/>
            <person name="Li T."/>
            <person name="Gao L."/>
            <person name="Zhang X."/>
            <person name="Wang H."/>
            <person name="Yang Z."/>
            <person name="Liu X."/>
            <person name="Jiang W."/>
            <person name="Mao L."/>
            <person name="Kong X."/>
            <person name="Jiao Y."/>
            <person name="Jia J."/>
        </authorList>
    </citation>
    <scope>NUCLEOTIDE SEQUENCE [LARGE SCALE GENOMIC DNA]</scope>
    <source>
        <strain evidence="2">cv. AL8/78</strain>
    </source>
</reference>
<name>A0A453QYL8_AEGTS</name>
<protein>
    <submittedName>
        <fullName evidence="1">Uncharacterized protein</fullName>
    </submittedName>
</protein>